<dbReference type="AlphaFoldDB" id="A0A1Q8CSA1"/>
<dbReference type="GO" id="GO:0005829">
    <property type="term" value="C:cytosol"/>
    <property type="evidence" value="ECO:0007669"/>
    <property type="project" value="TreeGrafter"/>
</dbReference>
<dbReference type="EMBL" id="MSIE01000019">
    <property type="protein sequence ID" value="OLF17245.1"/>
    <property type="molecule type" value="Genomic_DNA"/>
</dbReference>
<dbReference type="GO" id="GO:0032993">
    <property type="term" value="C:protein-DNA complex"/>
    <property type="evidence" value="ECO:0007669"/>
    <property type="project" value="TreeGrafter"/>
</dbReference>
<dbReference type="RefSeq" id="WP_075125844.1">
    <property type="nucleotide sequence ID" value="NZ_MSIE01000019.1"/>
</dbReference>
<keyword evidence="2" id="KW-0902">Two-component regulatory system</keyword>
<dbReference type="PANTHER" id="PTHR48111">
    <property type="entry name" value="REGULATOR OF RPOS"/>
    <property type="match status" value="1"/>
</dbReference>
<organism evidence="8 9">
    <name type="scientific">Actinophytocola xanthii</name>
    <dbReference type="NCBI Taxonomy" id="1912961"/>
    <lineage>
        <taxon>Bacteria</taxon>
        <taxon>Bacillati</taxon>
        <taxon>Actinomycetota</taxon>
        <taxon>Actinomycetes</taxon>
        <taxon>Pseudonocardiales</taxon>
        <taxon>Pseudonocardiaceae</taxon>
    </lineage>
</organism>
<comment type="caution">
    <text evidence="8">The sequence shown here is derived from an EMBL/GenBank/DDBJ whole genome shotgun (WGS) entry which is preliminary data.</text>
</comment>
<dbReference type="InterPro" id="IPR001867">
    <property type="entry name" value="OmpR/PhoB-type_DNA-bd"/>
</dbReference>
<accession>A0A1Q8CSA1</accession>
<sequence length="155" mass="16945">MSPTPSVVVQLKIEIPRDPAIFAALSDLLHSLAELPGVEVDRPAVAEPAEDGLRIVPHSRTVLHRGLAVPLTRLEFDLLLYLSERPAQVLPRDTLLADVWGFDQPVNSRTVDVHVKRLRDKLGVGGTWIATVRGVGYRFDGEDVVIEPAPATTGF</sequence>
<dbReference type="Gene3D" id="1.10.10.10">
    <property type="entry name" value="Winged helix-like DNA-binding domain superfamily/Winged helix DNA-binding domain"/>
    <property type="match status" value="1"/>
</dbReference>
<feature type="domain" description="OmpR/PhoB-type" evidence="7">
    <location>
        <begin position="43"/>
        <end position="141"/>
    </location>
</feature>
<dbReference type="CDD" id="cd00383">
    <property type="entry name" value="trans_reg_C"/>
    <property type="match status" value="1"/>
</dbReference>
<dbReference type="GO" id="GO:0000156">
    <property type="term" value="F:phosphorelay response regulator activity"/>
    <property type="evidence" value="ECO:0007669"/>
    <property type="project" value="TreeGrafter"/>
</dbReference>
<evidence type="ECO:0000256" key="1">
    <source>
        <dbReference type="ARBA" id="ARBA00022553"/>
    </source>
</evidence>
<dbReference type="InterPro" id="IPR016032">
    <property type="entry name" value="Sig_transdc_resp-reg_C-effctor"/>
</dbReference>
<gene>
    <name evidence="8" type="ORF">BU204_12715</name>
</gene>
<evidence type="ECO:0000256" key="5">
    <source>
        <dbReference type="ARBA" id="ARBA00023163"/>
    </source>
</evidence>
<dbReference type="OrthoDB" id="8927943at2"/>
<dbReference type="GO" id="GO:0006355">
    <property type="term" value="P:regulation of DNA-templated transcription"/>
    <property type="evidence" value="ECO:0007669"/>
    <property type="project" value="InterPro"/>
</dbReference>
<keyword evidence="3" id="KW-0805">Transcription regulation</keyword>
<keyword evidence="1" id="KW-0597">Phosphoprotein</keyword>
<evidence type="ECO:0000259" key="7">
    <source>
        <dbReference type="PROSITE" id="PS51755"/>
    </source>
</evidence>
<dbReference type="SMART" id="SM00862">
    <property type="entry name" value="Trans_reg_C"/>
    <property type="match status" value="1"/>
</dbReference>
<keyword evidence="4 6" id="KW-0238">DNA-binding</keyword>
<dbReference type="Proteomes" id="UP000185596">
    <property type="component" value="Unassembled WGS sequence"/>
</dbReference>
<feature type="DNA-binding region" description="OmpR/PhoB-type" evidence="6">
    <location>
        <begin position="43"/>
        <end position="141"/>
    </location>
</feature>
<dbReference type="Pfam" id="PF00486">
    <property type="entry name" value="Trans_reg_C"/>
    <property type="match status" value="1"/>
</dbReference>
<keyword evidence="5" id="KW-0804">Transcription</keyword>
<keyword evidence="9" id="KW-1185">Reference proteome</keyword>
<name>A0A1Q8CSA1_9PSEU</name>
<evidence type="ECO:0000256" key="4">
    <source>
        <dbReference type="ARBA" id="ARBA00023125"/>
    </source>
</evidence>
<reference evidence="8 9" key="1">
    <citation type="submission" date="2016-12" db="EMBL/GenBank/DDBJ databases">
        <title>The draft genome sequence of Actinophytocola sp. 11-183.</title>
        <authorList>
            <person name="Wang W."/>
            <person name="Yuan L."/>
        </authorList>
    </citation>
    <scope>NUCLEOTIDE SEQUENCE [LARGE SCALE GENOMIC DNA]</scope>
    <source>
        <strain evidence="8 9">11-183</strain>
    </source>
</reference>
<dbReference type="SUPFAM" id="SSF46894">
    <property type="entry name" value="C-terminal effector domain of the bipartite response regulators"/>
    <property type="match status" value="1"/>
</dbReference>
<dbReference type="STRING" id="1912961.BU204_12715"/>
<evidence type="ECO:0000313" key="9">
    <source>
        <dbReference type="Proteomes" id="UP000185596"/>
    </source>
</evidence>
<dbReference type="PROSITE" id="PS51755">
    <property type="entry name" value="OMPR_PHOB"/>
    <property type="match status" value="1"/>
</dbReference>
<evidence type="ECO:0000256" key="3">
    <source>
        <dbReference type="ARBA" id="ARBA00023015"/>
    </source>
</evidence>
<protein>
    <recommendedName>
        <fullName evidence="7">OmpR/PhoB-type domain-containing protein</fullName>
    </recommendedName>
</protein>
<dbReference type="PANTHER" id="PTHR48111:SF1">
    <property type="entry name" value="TWO-COMPONENT RESPONSE REGULATOR ORR33"/>
    <property type="match status" value="1"/>
</dbReference>
<proteinExistence type="predicted"/>
<evidence type="ECO:0000256" key="6">
    <source>
        <dbReference type="PROSITE-ProRule" id="PRU01091"/>
    </source>
</evidence>
<evidence type="ECO:0000313" key="8">
    <source>
        <dbReference type="EMBL" id="OLF17245.1"/>
    </source>
</evidence>
<dbReference type="InterPro" id="IPR039420">
    <property type="entry name" value="WalR-like"/>
</dbReference>
<dbReference type="GO" id="GO:0000976">
    <property type="term" value="F:transcription cis-regulatory region binding"/>
    <property type="evidence" value="ECO:0007669"/>
    <property type="project" value="TreeGrafter"/>
</dbReference>
<dbReference type="InterPro" id="IPR036388">
    <property type="entry name" value="WH-like_DNA-bd_sf"/>
</dbReference>
<evidence type="ECO:0000256" key="2">
    <source>
        <dbReference type="ARBA" id="ARBA00023012"/>
    </source>
</evidence>